<comment type="caution">
    <text evidence="1">The sequence shown here is derived from an EMBL/GenBank/DDBJ whole genome shotgun (WGS) entry which is preliminary data.</text>
</comment>
<evidence type="ECO:0000313" key="1">
    <source>
        <dbReference type="EMBL" id="OMJ82561.1"/>
    </source>
</evidence>
<gene>
    <name evidence="1" type="ORF">SteCoe_16726</name>
</gene>
<proteinExistence type="predicted"/>
<reference evidence="1 2" key="1">
    <citation type="submission" date="2016-11" db="EMBL/GenBank/DDBJ databases">
        <title>The macronuclear genome of Stentor coeruleus: a giant cell with tiny introns.</title>
        <authorList>
            <person name="Slabodnick M."/>
            <person name="Ruby J.G."/>
            <person name="Reiff S.B."/>
            <person name="Swart E.C."/>
            <person name="Gosai S."/>
            <person name="Prabakaran S."/>
            <person name="Witkowska E."/>
            <person name="Larue G.E."/>
            <person name="Fisher S."/>
            <person name="Freeman R.M."/>
            <person name="Gunawardena J."/>
            <person name="Chu W."/>
            <person name="Stover N.A."/>
            <person name="Gregory B.D."/>
            <person name="Nowacki M."/>
            <person name="Derisi J."/>
            <person name="Roy S.W."/>
            <person name="Marshall W.F."/>
            <person name="Sood P."/>
        </authorList>
    </citation>
    <scope>NUCLEOTIDE SEQUENCE [LARGE SCALE GENOMIC DNA]</scope>
    <source>
        <strain evidence="1">WM001</strain>
    </source>
</reference>
<protein>
    <submittedName>
        <fullName evidence="1">Uncharacterized protein</fullName>
    </submittedName>
</protein>
<dbReference type="AlphaFoldDB" id="A0A1R2C0M9"/>
<dbReference type="Proteomes" id="UP000187209">
    <property type="component" value="Unassembled WGS sequence"/>
</dbReference>
<name>A0A1R2C0M9_9CILI</name>
<keyword evidence="2" id="KW-1185">Reference proteome</keyword>
<organism evidence="1 2">
    <name type="scientific">Stentor coeruleus</name>
    <dbReference type="NCBI Taxonomy" id="5963"/>
    <lineage>
        <taxon>Eukaryota</taxon>
        <taxon>Sar</taxon>
        <taxon>Alveolata</taxon>
        <taxon>Ciliophora</taxon>
        <taxon>Postciliodesmatophora</taxon>
        <taxon>Heterotrichea</taxon>
        <taxon>Heterotrichida</taxon>
        <taxon>Stentoridae</taxon>
        <taxon>Stentor</taxon>
    </lineage>
</organism>
<sequence>MGCGELSKIKKSQSVPLLISARVSKELRRGETLSTDRDSRFSSRAISVKVPEYQEKICLKFRIFEEFHDLIAQELSSSVDSHQVLYEYITDIKKIKKYWIMFRSAISYFDLATHGSCIEDYKISDGAAIMLVSCVASRKNFDIDILFHIETPYIVFLSTANCHRETIIMMRAWQNLASVMSKLSGKKIALLEKIMEKFTILINQYEKYTPTSDEERDINKSKKNIRNLITVIKQLIYDLKDSHKQMKDFVGTFKAKRSEIEELGELAFKKLNYSGDQIVHYIISK</sequence>
<evidence type="ECO:0000313" key="2">
    <source>
        <dbReference type="Proteomes" id="UP000187209"/>
    </source>
</evidence>
<accession>A0A1R2C0M9</accession>
<dbReference type="EMBL" id="MPUH01000336">
    <property type="protein sequence ID" value="OMJ82561.1"/>
    <property type="molecule type" value="Genomic_DNA"/>
</dbReference>